<dbReference type="Gene3D" id="4.10.400.10">
    <property type="entry name" value="Low-density Lipoprotein Receptor"/>
    <property type="match status" value="4"/>
</dbReference>
<keyword evidence="11" id="KW-0449">Lipoprotein</keyword>
<comment type="caution">
    <text evidence="11">The sequence shown here is derived from an EMBL/GenBank/DDBJ whole genome shotgun (WGS) entry which is preliminary data.</text>
</comment>
<dbReference type="CDD" id="cd00112">
    <property type="entry name" value="LDLa"/>
    <property type="match status" value="4"/>
</dbReference>
<dbReference type="InterPro" id="IPR002172">
    <property type="entry name" value="LDrepeatLR_classA_rpt"/>
</dbReference>
<keyword evidence="2 10" id="KW-0812">Transmembrane</keyword>
<feature type="disulfide bond" evidence="9">
    <location>
        <begin position="404"/>
        <end position="419"/>
    </location>
</feature>
<evidence type="ECO:0000313" key="12">
    <source>
        <dbReference type="Proteomes" id="UP000299102"/>
    </source>
</evidence>
<evidence type="ECO:0000256" key="8">
    <source>
        <dbReference type="ARBA" id="ARBA00023180"/>
    </source>
</evidence>
<evidence type="ECO:0000256" key="4">
    <source>
        <dbReference type="ARBA" id="ARBA00022989"/>
    </source>
</evidence>
<feature type="disulfide bond" evidence="9">
    <location>
        <begin position="385"/>
        <end position="397"/>
    </location>
</feature>
<dbReference type="PROSITE" id="PS01209">
    <property type="entry name" value="LDLRA_1"/>
    <property type="match status" value="2"/>
</dbReference>
<dbReference type="PRINTS" id="PR00261">
    <property type="entry name" value="LDLRECEPTOR"/>
</dbReference>
<dbReference type="PANTHER" id="PTHR22722">
    <property type="entry name" value="LOW-DENSITY LIPOPROTEIN RECEPTOR-RELATED PROTEIN 2-RELATED"/>
    <property type="match status" value="1"/>
</dbReference>
<dbReference type="EMBL" id="BGZK01000121">
    <property type="protein sequence ID" value="GBP20698.1"/>
    <property type="molecule type" value="Genomic_DNA"/>
</dbReference>
<feature type="disulfide bond" evidence="9">
    <location>
        <begin position="392"/>
        <end position="410"/>
    </location>
</feature>
<dbReference type="OrthoDB" id="9988974at2759"/>
<evidence type="ECO:0000256" key="10">
    <source>
        <dbReference type="SAM" id="Phobius"/>
    </source>
</evidence>
<evidence type="ECO:0000256" key="7">
    <source>
        <dbReference type="ARBA" id="ARBA00023170"/>
    </source>
</evidence>
<dbReference type="STRING" id="151549.A0A4C1U362"/>
<dbReference type="SMART" id="SM00192">
    <property type="entry name" value="LDLa"/>
    <property type="match status" value="4"/>
</dbReference>
<dbReference type="Proteomes" id="UP000299102">
    <property type="component" value="Unassembled WGS sequence"/>
</dbReference>
<dbReference type="Pfam" id="PF00057">
    <property type="entry name" value="Ldl_recept_a"/>
    <property type="match status" value="4"/>
</dbReference>
<sequence>MTLSKNVNGQVLNTAPQILDESRNWNALYCSRLWTDSEFRNAAINKDICASSNLRQNGNQMIKDCHVCKKNGTPGDCTFIPQNHSTPNGKLSIGDIILEADHTDTSVGNMSYSLPSLRSSIREIHNLDSDQPGIPSISSQVDTGCRRKYSSTEVYCSRYKNNRLRKSRLKGIKCFVSLSITDNPVKKRTQIQACSISVMIVAIVIISFVLVHFTSPSDKTDVFTKLEVPMESTRSNLTTEHLTEETSLAITETINVTNEQITTETTTFWSSTTQKNTEFSVIIDRIRQSLKTFPKNITKDGTVSNNSMKPKEINNRDLTNKFCSCQNDEVCMLQESTGTALCRKAIDIEDPTGCGGLCALETEACQVVDKSRGIRVCRQLTPTICDSNQWRCRNGLCVSANARCDGIIQCYDRSDEMYCDCDLKRNFRCGHATSCFPNTKLCDGVIDCWDGHDEVNCTTECPGRQFTCTDGECIAGARFCDGLADCADGSDEPHGCDAACGAHELRCRNRRCVPRAARCDGYDNCGDATDEMHCS</sequence>
<keyword evidence="7 11" id="KW-0675">Receptor</keyword>
<evidence type="ECO:0000256" key="6">
    <source>
        <dbReference type="ARBA" id="ARBA00023157"/>
    </source>
</evidence>
<evidence type="ECO:0000256" key="3">
    <source>
        <dbReference type="ARBA" id="ARBA00022737"/>
    </source>
</evidence>
<evidence type="ECO:0000256" key="1">
    <source>
        <dbReference type="ARBA" id="ARBA00004167"/>
    </source>
</evidence>
<gene>
    <name evidence="11" type="primary">lrp-1</name>
    <name evidence="11" type="ORF">EVAR_16572_1</name>
</gene>
<proteinExistence type="predicted"/>
<dbReference type="SUPFAM" id="SSF57424">
    <property type="entry name" value="LDL receptor-like module"/>
    <property type="match status" value="4"/>
</dbReference>
<feature type="disulfide bond" evidence="9">
    <location>
        <begin position="519"/>
        <end position="534"/>
    </location>
</feature>
<keyword evidence="5 10" id="KW-0472">Membrane</keyword>
<dbReference type="AlphaFoldDB" id="A0A4C1U362"/>
<feature type="disulfide bond" evidence="9">
    <location>
        <begin position="507"/>
        <end position="525"/>
    </location>
</feature>
<comment type="caution">
    <text evidence="9">Lacks conserved residue(s) required for the propagation of feature annotation.</text>
</comment>
<keyword evidence="12" id="KW-1185">Reference proteome</keyword>
<feature type="transmembrane region" description="Helical" evidence="10">
    <location>
        <begin position="193"/>
        <end position="213"/>
    </location>
</feature>
<dbReference type="InterPro" id="IPR051221">
    <property type="entry name" value="LDLR-related"/>
</dbReference>
<accession>A0A4C1U362</accession>
<keyword evidence="8" id="KW-0325">Glycoprotein</keyword>
<protein>
    <submittedName>
        <fullName evidence="11">Low-density lipoprotein receptor-related protein</fullName>
    </submittedName>
</protein>
<organism evidence="11 12">
    <name type="scientific">Eumeta variegata</name>
    <name type="common">Bagworm moth</name>
    <name type="synonym">Eumeta japonica</name>
    <dbReference type="NCBI Taxonomy" id="151549"/>
    <lineage>
        <taxon>Eukaryota</taxon>
        <taxon>Metazoa</taxon>
        <taxon>Ecdysozoa</taxon>
        <taxon>Arthropoda</taxon>
        <taxon>Hexapoda</taxon>
        <taxon>Insecta</taxon>
        <taxon>Pterygota</taxon>
        <taxon>Neoptera</taxon>
        <taxon>Endopterygota</taxon>
        <taxon>Lepidoptera</taxon>
        <taxon>Glossata</taxon>
        <taxon>Ditrysia</taxon>
        <taxon>Tineoidea</taxon>
        <taxon>Psychidae</taxon>
        <taxon>Oiketicinae</taxon>
        <taxon>Eumeta</taxon>
    </lineage>
</organism>
<dbReference type="InterPro" id="IPR023415">
    <property type="entry name" value="LDLR_class-A_CS"/>
</dbReference>
<evidence type="ECO:0000256" key="2">
    <source>
        <dbReference type="ARBA" id="ARBA00022692"/>
    </source>
</evidence>
<feature type="disulfide bond" evidence="9">
    <location>
        <begin position="442"/>
        <end position="457"/>
    </location>
</feature>
<feature type="disulfide bond" evidence="9">
    <location>
        <begin position="461"/>
        <end position="473"/>
    </location>
</feature>
<dbReference type="InterPro" id="IPR036055">
    <property type="entry name" value="LDL_receptor-like_sf"/>
</dbReference>
<dbReference type="PROSITE" id="PS50068">
    <property type="entry name" value="LDLRA_2"/>
    <property type="match status" value="4"/>
</dbReference>
<dbReference type="GO" id="GO:0005886">
    <property type="term" value="C:plasma membrane"/>
    <property type="evidence" value="ECO:0007669"/>
    <property type="project" value="TreeGrafter"/>
</dbReference>
<evidence type="ECO:0000256" key="9">
    <source>
        <dbReference type="PROSITE-ProRule" id="PRU00124"/>
    </source>
</evidence>
<keyword evidence="3" id="KW-0677">Repeat</keyword>
<feature type="disulfide bond" evidence="9">
    <location>
        <begin position="468"/>
        <end position="486"/>
    </location>
</feature>
<feature type="disulfide bond" evidence="9">
    <location>
        <begin position="500"/>
        <end position="512"/>
    </location>
</feature>
<evidence type="ECO:0000313" key="11">
    <source>
        <dbReference type="EMBL" id="GBP20698.1"/>
    </source>
</evidence>
<name>A0A4C1U362_EUMVA</name>
<comment type="subcellular location">
    <subcellularLocation>
        <location evidence="1">Membrane</location>
        <topology evidence="1">Single-pass membrane protein</topology>
    </subcellularLocation>
</comment>
<keyword evidence="6 9" id="KW-1015">Disulfide bond</keyword>
<dbReference type="GO" id="GO:0043235">
    <property type="term" value="C:receptor complex"/>
    <property type="evidence" value="ECO:0007669"/>
    <property type="project" value="TreeGrafter"/>
</dbReference>
<evidence type="ECO:0000256" key="5">
    <source>
        <dbReference type="ARBA" id="ARBA00023136"/>
    </source>
</evidence>
<reference evidence="11 12" key="1">
    <citation type="journal article" date="2019" name="Commun. Biol.">
        <title>The bagworm genome reveals a unique fibroin gene that provides high tensile strength.</title>
        <authorList>
            <person name="Kono N."/>
            <person name="Nakamura H."/>
            <person name="Ohtoshi R."/>
            <person name="Tomita M."/>
            <person name="Numata K."/>
            <person name="Arakawa K."/>
        </authorList>
    </citation>
    <scope>NUCLEOTIDE SEQUENCE [LARGE SCALE GENOMIC DNA]</scope>
</reference>
<keyword evidence="4 10" id="KW-1133">Transmembrane helix</keyword>